<dbReference type="EMBL" id="MLCB01000175">
    <property type="protein sequence ID" value="OJI92563.1"/>
    <property type="molecule type" value="Genomic_DNA"/>
</dbReference>
<protein>
    <submittedName>
        <fullName evidence="1">Uncharacterized protein</fullName>
    </submittedName>
</protein>
<reference evidence="1 2" key="1">
    <citation type="submission" date="2016-10" db="EMBL/GenBank/DDBJ databases">
        <title>Genome sequence of Planktotalea frisia SH6-1.</title>
        <authorList>
            <person name="Poehlein A."/>
            <person name="Bakenhus I."/>
            <person name="Voget S."/>
            <person name="Brinkhoff T."/>
            <person name="Simon M."/>
        </authorList>
    </citation>
    <scope>NUCLEOTIDE SEQUENCE [LARGE SCALE GENOMIC DNA]</scope>
    <source>
        <strain evidence="1 2">SH6-1</strain>
    </source>
</reference>
<comment type="caution">
    <text evidence="1">The sequence shown here is derived from an EMBL/GenBank/DDBJ whole genome shotgun (WGS) entry which is preliminary data.</text>
</comment>
<keyword evidence="2" id="KW-1185">Reference proteome</keyword>
<evidence type="ECO:0000313" key="2">
    <source>
        <dbReference type="Proteomes" id="UP000184514"/>
    </source>
</evidence>
<organism evidence="1 2">
    <name type="scientific">Planktotalea frisia</name>
    <dbReference type="NCBI Taxonomy" id="696762"/>
    <lineage>
        <taxon>Bacteria</taxon>
        <taxon>Pseudomonadati</taxon>
        <taxon>Pseudomonadota</taxon>
        <taxon>Alphaproteobacteria</taxon>
        <taxon>Rhodobacterales</taxon>
        <taxon>Paracoccaceae</taxon>
        <taxon>Planktotalea</taxon>
    </lineage>
</organism>
<name>A0A1L9NTP8_9RHOB</name>
<accession>A0A1L9NTP8</accession>
<evidence type="ECO:0000313" key="1">
    <source>
        <dbReference type="EMBL" id="OJI92563.1"/>
    </source>
</evidence>
<proteinExistence type="predicted"/>
<dbReference type="RefSeq" id="WP_072631710.1">
    <property type="nucleotide sequence ID" value="NZ_MLCB01000175.1"/>
</dbReference>
<sequence>MADEFRTLKKLVIQMNNQLNAYNKNVEELEKNKLAVNIPFRGQIACGVPIASIYHDWTEVKIDWITHRYGEQSKSSTKRPFYIATPIDLLEEAIDQLEWKRAHFLLSAAQNFVAHQINRTSSFSH</sequence>
<dbReference type="Proteomes" id="UP000184514">
    <property type="component" value="Unassembled WGS sequence"/>
</dbReference>
<dbReference type="AlphaFoldDB" id="A0A1L9NTP8"/>
<gene>
    <name evidence="1" type="ORF">PFRI_31980</name>
</gene>